<gene>
    <name evidence="1" type="ORF">E3T51_01725</name>
</gene>
<reference evidence="1 2" key="1">
    <citation type="submission" date="2019-03" db="EMBL/GenBank/DDBJ databases">
        <title>Genomics of glacier-inhabiting Cryobacterium strains.</title>
        <authorList>
            <person name="Liu Q."/>
            <person name="Xin Y.-H."/>
        </authorList>
    </citation>
    <scope>NUCLEOTIDE SEQUENCE [LARGE SCALE GENOMIC DNA]</scope>
    <source>
        <strain evidence="1 2">Sr54</strain>
    </source>
</reference>
<dbReference type="EMBL" id="SOHN01000003">
    <property type="protein sequence ID" value="TFD91449.1"/>
    <property type="molecule type" value="Genomic_DNA"/>
</dbReference>
<organism evidence="1 2">
    <name type="scientific">Cryobacterium serini</name>
    <dbReference type="NCBI Taxonomy" id="1259201"/>
    <lineage>
        <taxon>Bacteria</taxon>
        <taxon>Bacillati</taxon>
        <taxon>Actinomycetota</taxon>
        <taxon>Actinomycetes</taxon>
        <taxon>Micrococcales</taxon>
        <taxon>Microbacteriaceae</taxon>
        <taxon>Cryobacterium</taxon>
    </lineage>
</organism>
<sequence>MTLFSATLPDLDGWESLSHEGAERVLALANTATGAFRPNIVLTSTPSTAPIEAASSVAIAAILTDHPGSQIIAVDLWAKQAVDGRMITASYPQGDQQIVIQRWIWATGLRHVSLTASAATHQFLACAPTLSYVATVLVLSGEISATQVDVDAAPKLDRAATLAAGEPLELLRRVPSFQPYTPPILEISEAAQGALLAARTTGALPWRSPAQAELRANRLLEGNSRRLSPFALQVVTHWDAGAIQLEASTTLGGVTRSLRSWTRGESTLFAFSATSQNAPDPGNFAIEMRPVGQTVDVILRFLGVGPTWTRATEPGHLSVRALDERLAADASAVLAPPTDANDAFERFWNQEWTELRVRSVHASVRVIATPSAGLLSVGSAEAVPGEAVIPIAALPSYALYTHLLELFETALRG</sequence>
<dbReference type="RefSeq" id="WP_134526673.1">
    <property type="nucleotide sequence ID" value="NZ_SOHN01000003.1"/>
</dbReference>
<name>A0A4R9BUT4_9MICO</name>
<accession>A0A4R9BUT4</accession>
<evidence type="ECO:0000313" key="1">
    <source>
        <dbReference type="EMBL" id="TFD91449.1"/>
    </source>
</evidence>
<keyword evidence="2" id="KW-1185">Reference proteome</keyword>
<evidence type="ECO:0000313" key="2">
    <source>
        <dbReference type="Proteomes" id="UP000297626"/>
    </source>
</evidence>
<dbReference type="AlphaFoldDB" id="A0A4R9BUT4"/>
<protein>
    <submittedName>
        <fullName evidence="1">Uncharacterized protein</fullName>
    </submittedName>
</protein>
<dbReference type="Proteomes" id="UP000297626">
    <property type="component" value="Unassembled WGS sequence"/>
</dbReference>
<comment type="caution">
    <text evidence="1">The sequence shown here is derived from an EMBL/GenBank/DDBJ whole genome shotgun (WGS) entry which is preliminary data.</text>
</comment>
<proteinExistence type="predicted"/>
<dbReference type="Gene3D" id="3.40.1000.10">
    <property type="entry name" value="Mog1/PsbP, alpha/beta/alpha sandwich"/>
    <property type="match status" value="1"/>
</dbReference>